<name>A0A845R0V9_9CLOT</name>
<dbReference type="InterPro" id="IPR013325">
    <property type="entry name" value="RNA_pol_sigma_r2"/>
</dbReference>
<dbReference type="OrthoDB" id="9799825at2"/>
<dbReference type="PROSITE" id="PS00716">
    <property type="entry name" value="SIGMA70_2"/>
    <property type="match status" value="1"/>
</dbReference>
<dbReference type="GO" id="GO:0003899">
    <property type="term" value="F:DNA-directed RNA polymerase activity"/>
    <property type="evidence" value="ECO:0007669"/>
    <property type="project" value="InterPro"/>
</dbReference>
<keyword evidence="2" id="KW-0731">Sigma factor</keyword>
<evidence type="ECO:0000256" key="4">
    <source>
        <dbReference type="ARBA" id="ARBA00023163"/>
    </source>
</evidence>
<dbReference type="InterPro" id="IPR013324">
    <property type="entry name" value="RNA_pol_sigma_r3/r4-like"/>
</dbReference>
<dbReference type="PIRSF" id="PIRSF000770">
    <property type="entry name" value="RNA_pol_sigma-SigE/K"/>
    <property type="match status" value="1"/>
</dbReference>
<evidence type="ECO:0000259" key="5">
    <source>
        <dbReference type="PROSITE" id="PS00716"/>
    </source>
</evidence>
<keyword evidence="4" id="KW-0804">Transcription</keyword>
<dbReference type="PANTHER" id="PTHR30385:SF7">
    <property type="entry name" value="RNA POLYMERASE SIGMA FACTOR FLIA"/>
    <property type="match status" value="1"/>
</dbReference>
<dbReference type="CDD" id="cd06171">
    <property type="entry name" value="Sigma70_r4"/>
    <property type="match status" value="1"/>
</dbReference>
<keyword evidence="7" id="KW-1185">Reference proteome</keyword>
<dbReference type="NCBIfam" id="TIGR02479">
    <property type="entry name" value="FliA_WhiG"/>
    <property type="match status" value="1"/>
</dbReference>
<dbReference type="PANTHER" id="PTHR30385">
    <property type="entry name" value="SIGMA FACTOR F FLAGELLAR"/>
    <property type="match status" value="1"/>
</dbReference>
<dbReference type="NCBIfam" id="TIGR02937">
    <property type="entry name" value="sigma70-ECF"/>
    <property type="match status" value="1"/>
</dbReference>
<sequence>MIRDEIWKVYKSNQDLKSKNALIEKYAYMIKIVASRMYNFYGGNVEFDDLVGYGSLGLIDAIEKFDIKREVKFETYAQLRIRGAIIDNLRKNDWVPRTLRNKAKLIQNTINELENQTGSIVSNKDISKKLDISIDEVEKIINEIHLFNITSLDETIYKTGKEPLDTSESPEMKMEEKEFLNKLTHSIEKLSKKEKKVITLYYYEELNYKEIGSILNLSESRISQIHSKAIKDLKNKLI</sequence>
<accession>A0A845R0V9</accession>
<dbReference type="GO" id="GO:0006352">
    <property type="term" value="P:DNA-templated transcription initiation"/>
    <property type="evidence" value="ECO:0007669"/>
    <property type="project" value="InterPro"/>
</dbReference>
<dbReference type="GO" id="GO:0003677">
    <property type="term" value="F:DNA binding"/>
    <property type="evidence" value="ECO:0007669"/>
    <property type="project" value="UniProtKB-KW"/>
</dbReference>
<evidence type="ECO:0000256" key="1">
    <source>
        <dbReference type="ARBA" id="ARBA00023015"/>
    </source>
</evidence>
<protein>
    <submittedName>
        <fullName evidence="6">FliA/WhiG family RNA polymerase sigma factor</fullName>
    </submittedName>
</protein>
<dbReference type="NCBIfam" id="NF005413">
    <property type="entry name" value="PRK06986.1"/>
    <property type="match status" value="1"/>
</dbReference>
<dbReference type="InterPro" id="IPR012845">
    <property type="entry name" value="RNA_pol_sigma_FliA_WhiG"/>
</dbReference>
<feature type="domain" description="RNA polymerase sigma-70" evidence="5">
    <location>
        <begin position="207"/>
        <end position="233"/>
    </location>
</feature>
<organism evidence="6 7">
    <name type="scientific">Senegalia massiliensis</name>
    <dbReference type="NCBI Taxonomy" id="1720316"/>
    <lineage>
        <taxon>Bacteria</taxon>
        <taxon>Bacillati</taxon>
        <taxon>Bacillota</taxon>
        <taxon>Clostridia</taxon>
        <taxon>Eubacteriales</taxon>
        <taxon>Clostridiaceae</taxon>
        <taxon>Senegalia</taxon>
    </lineage>
</organism>
<dbReference type="SUPFAM" id="SSF88946">
    <property type="entry name" value="Sigma2 domain of RNA polymerase sigma factors"/>
    <property type="match status" value="1"/>
</dbReference>
<evidence type="ECO:0000256" key="2">
    <source>
        <dbReference type="ARBA" id="ARBA00023082"/>
    </source>
</evidence>
<dbReference type="EMBL" id="QXXA01000016">
    <property type="protein sequence ID" value="NBI07884.1"/>
    <property type="molecule type" value="Genomic_DNA"/>
</dbReference>
<dbReference type="InterPro" id="IPR000943">
    <property type="entry name" value="RNA_pol_sigma70"/>
</dbReference>
<dbReference type="InterPro" id="IPR007627">
    <property type="entry name" value="RNA_pol_sigma70_r2"/>
</dbReference>
<dbReference type="InterPro" id="IPR014284">
    <property type="entry name" value="RNA_pol_sigma-70_dom"/>
</dbReference>
<dbReference type="Proteomes" id="UP000467132">
    <property type="component" value="Unassembled WGS sequence"/>
</dbReference>
<keyword evidence="1" id="KW-0805">Transcription regulation</keyword>
<reference evidence="6 7" key="1">
    <citation type="submission" date="2018-08" db="EMBL/GenBank/DDBJ databases">
        <title>Murine metabolic-syndrome-specific gut microbial biobank.</title>
        <authorList>
            <person name="Liu C."/>
        </authorList>
    </citation>
    <scope>NUCLEOTIDE SEQUENCE [LARGE SCALE GENOMIC DNA]</scope>
    <source>
        <strain evidence="6 7">583</strain>
    </source>
</reference>
<proteinExistence type="predicted"/>
<gene>
    <name evidence="6" type="ORF">D3Z33_13570</name>
</gene>
<dbReference type="AlphaFoldDB" id="A0A845R0V9"/>
<keyword evidence="3" id="KW-0238">DNA-binding</keyword>
<comment type="caution">
    <text evidence="6">The sequence shown here is derived from an EMBL/GenBank/DDBJ whole genome shotgun (WGS) entry which is preliminary data.</text>
</comment>
<dbReference type="PRINTS" id="PR00046">
    <property type="entry name" value="SIGMA70FCT"/>
</dbReference>
<dbReference type="SUPFAM" id="SSF88659">
    <property type="entry name" value="Sigma3 and sigma4 domains of RNA polymerase sigma factors"/>
    <property type="match status" value="2"/>
</dbReference>
<evidence type="ECO:0000313" key="7">
    <source>
        <dbReference type="Proteomes" id="UP000467132"/>
    </source>
</evidence>
<dbReference type="Pfam" id="PF04545">
    <property type="entry name" value="Sigma70_r4"/>
    <property type="match status" value="1"/>
</dbReference>
<dbReference type="InterPro" id="IPR007630">
    <property type="entry name" value="RNA_pol_sigma70_r4"/>
</dbReference>
<dbReference type="RefSeq" id="WP_160198350.1">
    <property type="nucleotide sequence ID" value="NZ_QXXA01000016.1"/>
</dbReference>
<dbReference type="Gene3D" id="1.20.140.160">
    <property type="match status" value="1"/>
</dbReference>
<dbReference type="Gene3D" id="1.10.1740.10">
    <property type="match status" value="1"/>
</dbReference>
<dbReference type="GO" id="GO:0016987">
    <property type="term" value="F:sigma factor activity"/>
    <property type="evidence" value="ECO:0007669"/>
    <property type="project" value="UniProtKB-KW"/>
</dbReference>
<evidence type="ECO:0000313" key="6">
    <source>
        <dbReference type="EMBL" id="NBI07884.1"/>
    </source>
</evidence>
<evidence type="ECO:0000256" key="3">
    <source>
        <dbReference type="ARBA" id="ARBA00023125"/>
    </source>
</evidence>
<dbReference type="Pfam" id="PF04542">
    <property type="entry name" value="Sigma70_r2"/>
    <property type="match status" value="1"/>
</dbReference>